<keyword evidence="1" id="KW-0472">Membrane</keyword>
<sequence length="199" mass="21741">MDRRLPFAGFVLLSLGLLLWAAHPVDLAIHHVALLDRRSWAVRQALWFTSLGGLLVMGPVALLAAGGLFWRRRGGEALWLVLTIMSGRLLVEGVKLLVQRPRPPIADRLEWVTSWSFPSSHSAGTMMTCVALSMLWGRTAGWIAALFAAVAIGWSRVALGVHWPSDVLAGWGFGLLWVGAAVRWAPQKSPLPPSQERVG</sequence>
<dbReference type="RefSeq" id="WP_160365331.1">
    <property type="nucleotide sequence ID" value="NZ_JACEIB010000025.1"/>
</dbReference>
<keyword evidence="1" id="KW-0812">Transmembrane</keyword>
<name>A0A838LCW6_9SPHN</name>
<evidence type="ECO:0000259" key="2">
    <source>
        <dbReference type="SMART" id="SM00014"/>
    </source>
</evidence>
<dbReference type="EMBL" id="JACEIB010000025">
    <property type="protein sequence ID" value="MBA2935338.1"/>
    <property type="molecule type" value="Genomic_DNA"/>
</dbReference>
<feature type="domain" description="Phosphatidic acid phosphatase type 2/haloperoxidase" evidence="2">
    <location>
        <begin position="73"/>
        <end position="182"/>
    </location>
</feature>
<feature type="transmembrane region" description="Helical" evidence="1">
    <location>
        <begin position="143"/>
        <end position="161"/>
    </location>
</feature>
<dbReference type="PANTHER" id="PTHR14969">
    <property type="entry name" value="SPHINGOSINE-1-PHOSPHATE PHOSPHOHYDROLASE"/>
    <property type="match status" value="1"/>
</dbReference>
<accession>A0A838LCW6</accession>
<protein>
    <submittedName>
        <fullName evidence="3">Phosphatase PAP2 family protein</fullName>
    </submittedName>
</protein>
<comment type="caution">
    <text evidence="3">The sequence shown here is derived from an EMBL/GenBank/DDBJ whole genome shotgun (WGS) entry which is preliminary data.</text>
</comment>
<evidence type="ECO:0000313" key="4">
    <source>
        <dbReference type="Proteomes" id="UP000570166"/>
    </source>
</evidence>
<dbReference type="InterPro" id="IPR000326">
    <property type="entry name" value="PAP2/HPO"/>
</dbReference>
<dbReference type="SUPFAM" id="SSF48317">
    <property type="entry name" value="Acid phosphatase/Vanadium-dependent haloperoxidase"/>
    <property type="match status" value="1"/>
</dbReference>
<keyword evidence="1" id="KW-1133">Transmembrane helix</keyword>
<reference evidence="3 4" key="1">
    <citation type="submission" date="2020-07" db="EMBL/GenBank/DDBJ databases">
        <authorList>
            <person name="Sun Q."/>
        </authorList>
    </citation>
    <scope>NUCLEOTIDE SEQUENCE [LARGE SCALE GENOMIC DNA]</scope>
    <source>
        <strain evidence="3 4">CGMCC 1.13654</strain>
    </source>
</reference>
<proteinExistence type="predicted"/>
<dbReference type="Proteomes" id="UP000570166">
    <property type="component" value="Unassembled WGS sequence"/>
</dbReference>
<dbReference type="InterPro" id="IPR036938">
    <property type="entry name" value="PAP2/HPO_sf"/>
</dbReference>
<dbReference type="CDD" id="cd03392">
    <property type="entry name" value="PAP2_like_2"/>
    <property type="match status" value="1"/>
</dbReference>
<evidence type="ECO:0000313" key="3">
    <source>
        <dbReference type="EMBL" id="MBA2935338.1"/>
    </source>
</evidence>
<keyword evidence="4" id="KW-1185">Reference proteome</keyword>
<dbReference type="Pfam" id="PF01569">
    <property type="entry name" value="PAP2"/>
    <property type="match status" value="1"/>
</dbReference>
<evidence type="ECO:0000256" key="1">
    <source>
        <dbReference type="SAM" id="Phobius"/>
    </source>
</evidence>
<dbReference type="Gene3D" id="1.20.144.10">
    <property type="entry name" value="Phosphatidic acid phosphatase type 2/haloperoxidase"/>
    <property type="match status" value="2"/>
</dbReference>
<organism evidence="3 4">
    <name type="scientific">Sphingomonas chungangi</name>
    <dbReference type="NCBI Taxonomy" id="2683589"/>
    <lineage>
        <taxon>Bacteria</taxon>
        <taxon>Pseudomonadati</taxon>
        <taxon>Pseudomonadota</taxon>
        <taxon>Alphaproteobacteria</taxon>
        <taxon>Sphingomonadales</taxon>
        <taxon>Sphingomonadaceae</taxon>
        <taxon>Sphingomonas</taxon>
    </lineage>
</organism>
<dbReference type="PANTHER" id="PTHR14969:SF13">
    <property type="entry name" value="AT30094P"/>
    <property type="match status" value="1"/>
</dbReference>
<gene>
    <name evidence="3" type="ORF">HZF05_14720</name>
</gene>
<feature type="transmembrane region" description="Helical" evidence="1">
    <location>
        <begin position="48"/>
        <end position="70"/>
    </location>
</feature>
<dbReference type="SMART" id="SM00014">
    <property type="entry name" value="acidPPc"/>
    <property type="match status" value="1"/>
</dbReference>
<feature type="transmembrane region" description="Helical" evidence="1">
    <location>
        <begin position="167"/>
        <end position="185"/>
    </location>
</feature>
<dbReference type="AlphaFoldDB" id="A0A838LCW6"/>